<proteinExistence type="inferred from homology"/>
<organism evidence="5 6">
    <name type="scientific">Candidatus Portnoybacteria bacterium CG10_big_fil_rev_8_21_14_0_10_44_7</name>
    <dbReference type="NCBI Taxonomy" id="1974816"/>
    <lineage>
        <taxon>Bacteria</taxon>
        <taxon>Candidatus Portnoyibacteriota</taxon>
    </lineage>
</organism>
<dbReference type="Proteomes" id="UP000231086">
    <property type="component" value="Unassembled WGS sequence"/>
</dbReference>
<comment type="caution">
    <text evidence="5">The sequence shown here is derived from an EMBL/GenBank/DDBJ whole genome shotgun (WGS) entry which is preliminary data.</text>
</comment>
<dbReference type="PANTHER" id="PTHR43179:SF12">
    <property type="entry name" value="GALACTOFURANOSYLTRANSFERASE GLFT2"/>
    <property type="match status" value="1"/>
</dbReference>
<evidence type="ECO:0000313" key="5">
    <source>
        <dbReference type="EMBL" id="PJE59640.1"/>
    </source>
</evidence>
<name>A0A2M8KI95_9BACT</name>
<gene>
    <name evidence="5" type="ORF">COU85_02590</name>
</gene>
<sequence length="352" mass="40811">MKNLAPTSKPLVSASILLWHSEKFISGCLESLFAQTYKNFELIITDNNDVPDDGVRIAQEFLEKQKGQYPVKFTSNGRNLGFAAGHNRNIEQGRGKYVLLLNQDIVLAPNFLEKAVAFLEGQPNACGVQSRCLRLKEKDGRFEKSQIIDSLGLVMLKNRRIIGRRQGQSAENYGLKQREIFGLDGAVPVFRREALEEAKICLDGRCEYLDEDFLSYKEDVDLAWRFRLLGWRAFYVPEVVAWHARGSGDSAKKGPVGIVKERLKISDFAKKLSFRNQRLMQLKNELPLLFFCHLPWLLLKEVPAWLYFLVFEWRNREAIGGIFKLMPRMWRKRKIIMGKRKAGFWQMARWFE</sequence>
<evidence type="ECO:0000259" key="4">
    <source>
        <dbReference type="Pfam" id="PF00535"/>
    </source>
</evidence>
<dbReference type="Gene3D" id="3.90.550.10">
    <property type="entry name" value="Spore Coat Polysaccharide Biosynthesis Protein SpsA, Chain A"/>
    <property type="match status" value="1"/>
</dbReference>
<dbReference type="EMBL" id="PFEA01000049">
    <property type="protein sequence ID" value="PJE59640.1"/>
    <property type="molecule type" value="Genomic_DNA"/>
</dbReference>
<dbReference type="AlphaFoldDB" id="A0A2M8KI95"/>
<accession>A0A2M8KI95</accession>
<dbReference type="InterPro" id="IPR029044">
    <property type="entry name" value="Nucleotide-diphossugar_trans"/>
</dbReference>
<dbReference type="PANTHER" id="PTHR43179">
    <property type="entry name" value="RHAMNOSYLTRANSFERASE WBBL"/>
    <property type="match status" value="1"/>
</dbReference>
<evidence type="ECO:0000256" key="2">
    <source>
        <dbReference type="ARBA" id="ARBA00022676"/>
    </source>
</evidence>
<comment type="similarity">
    <text evidence="1">Belongs to the glycosyltransferase 2 family.</text>
</comment>
<dbReference type="InterPro" id="IPR001173">
    <property type="entry name" value="Glyco_trans_2-like"/>
</dbReference>
<dbReference type="CDD" id="cd04186">
    <property type="entry name" value="GT_2_like_c"/>
    <property type="match status" value="1"/>
</dbReference>
<dbReference type="Pfam" id="PF00535">
    <property type="entry name" value="Glycos_transf_2"/>
    <property type="match status" value="1"/>
</dbReference>
<dbReference type="SUPFAM" id="SSF53448">
    <property type="entry name" value="Nucleotide-diphospho-sugar transferases"/>
    <property type="match status" value="1"/>
</dbReference>
<evidence type="ECO:0000313" key="6">
    <source>
        <dbReference type="Proteomes" id="UP000231086"/>
    </source>
</evidence>
<keyword evidence="3" id="KW-0808">Transferase</keyword>
<evidence type="ECO:0000256" key="1">
    <source>
        <dbReference type="ARBA" id="ARBA00006739"/>
    </source>
</evidence>
<evidence type="ECO:0000256" key="3">
    <source>
        <dbReference type="ARBA" id="ARBA00022679"/>
    </source>
</evidence>
<protein>
    <recommendedName>
        <fullName evidence="4">Glycosyltransferase 2-like domain-containing protein</fullName>
    </recommendedName>
</protein>
<reference evidence="6" key="1">
    <citation type="submission" date="2017-09" db="EMBL/GenBank/DDBJ databases">
        <title>Depth-based differentiation of microbial function through sediment-hosted aquifers and enrichment of novel symbionts in the deep terrestrial subsurface.</title>
        <authorList>
            <person name="Probst A.J."/>
            <person name="Ladd B."/>
            <person name="Jarett J.K."/>
            <person name="Geller-Mcgrath D.E."/>
            <person name="Sieber C.M.K."/>
            <person name="Emerson J.B."/>
            <person name="Anantharaman K."/>
            <person name="Thomas B.C."/>
            <person name="Malmstrom R."/>
            <person name="Stieglmeier M."/>
            <person name="Klingl A."/>
            <person name="Woyke T."/>
            <person name="Ryan C.M."/>
            <person name="Banfield J.F."/>
        </authorList>
    </citation>
    <scope>NUCLEOTIDE SEQUENCE [LARGE SCALE GENOMIC DNA]</scope>
</reference>
<dbReference type="GO" id="GO:0016757">
    <property type="term" value="F:glycosyltransferase activity"/>
    <property type="evidence" value="ECO:0007669"/>
    <property type="project" value="UniProtKB-KW"/>
</dbReference>
<feature type="domain" description="Glycosyltransferase 2-like" evidence="4">
    <location>
        <begin position="21"/>
        <end position="196"/>
    </location>
</feature>
<keyword evidence="2" id="KW-0328">Glycosyltransferase</keyword>